<feature type="domain" description="Glycosyltransferase 2-like" evidence="2">
    <location>
        <begin position="370"/>
        <end position="500"/>
    </location>
</feature>
<feature type="domain" description="Glycosyltransferase subfamily 4-like N-terminal" evidence="3">
    <location>
        <begin position="676"/>
        <end position="820"/>
    </location>
</feature>
<proteinExistence type="predicted"/>
<dbReference type="SUPFAM" id="SSF53448">
    <property type="entry name" value="Nucleotide-diphospho-sugar transferases"/>
    <property type="match status" value="1"/>
</dbReference>
<dbReference type="Pfam" id="PF13439">
    <property type="entry name" value="Glyco_transf_4"/>
    <property type="match status" value="1"/>
</dbReference>
<gene>
    <name evidence="4" type="ORF">QO014_002648</name>
</gene>
<sequence>MSAEETPAAACDVKLIAYYLPQFHPIPENDKWWGKGFTEWRNVTRAFPVFADHYQPRVPGELGYYDLRVIDTMRRQVELAKQHGITAFCFHFYWFAGKRLLELPIESFLNNKDLDLQFALSWANENWSKRWDGGNNELLIAQNHSREDDIAFIRYIDRYFKDDRYMKVDGKPVLSVYRPAIIDHMKDTIAVWRQQALELGYPGIYLIATSSFNFKEFAEYGFDALSEFPPHSIQAEQLQDKLELASVRTGGPIYSYESLVDIVTSRPPVAPGMIHPGAIPSWDNSARRPFDGHIFHGASPALFARWLRHCFKVARGHRPEERFVFINAWNEWAEGAYLEPDQRYGYAYLAACAEVVRENSTPDPTGKRISAIVPNYNHAPFLEERLNSILGQTQSVAEIIILDDASTDDSRAVIARAIEGATIPVRVIVNEQNSGSIFGQWAKGIELAQGDLIWICESDDSCDPDFLMTLSPHLDDPSVLLAFGKVNYIDRDGNPSPDLDAYREGIRPGYWDAPHIESAQTWFDGAFGIANVIPNVGGCLFRKQRIDPQLLQELLSYKVCGDWYLYSRFAHGGRIAYEPKALAYFRRHGANTSVLSYRGDAFYEEHVALAKALRRHHRVSIETTRKMLDRVQDHYRSTFGESAASQFIERFPFRDIVSEPRTIQHIVIALYGLQTGGGEIFPIHLANELSRRGHDVSLLIATTENSNARVRRLVAPGIPIFTQDFVESIGLERFLRDYGVDLIHTHNIVSDMWLHQKLASVDIPYVVTHHGSYEAVPLDPSLVNWLLRNVDQWVYISDKNLNYTKGLRVERDRFTQLPNAMPSSTGAFAFTRAELGIEPDAFVFGLASRAVYSKGWDVAIRALVALRKETDRPVHLLLCGDGDDLVALKRNYGQVPGVHFLGYQDNIQSFYGLCDCCILPTRYVGESYPLTLVEALQAGTPVIATDIGEISKILQIQDRPLGLTFPMIEDDAAFEANVRQAMKRMLDADYYAVIASNLADGRALLSMEKLVVSYEEIYTRASGSGQPLAAEGNRRS</sequence>
<dbReference type="EMBL" id="JAUSVO010000003">
    <property type="protein sequence ID" value="MDQ0438256.1"/>
    <property type="molecule type" value="Genomic_DNA"/>
</dbReference>
<dbReference type="CDD" id="cd11579">
    <property type="entry name" value="Glyco_tran_WbsX"/>
    <property type="match status" value="1"/>
</dbReference>
<organism evidence="4 5">
    <name type="scientific">Kaistia dalseonensis</name>
    <dbReference type="NCBI Taxonomy" id="410840"/>
    <lineage>
        <taxon>Bacteria</taxon>
        <taxon>Pseudomonadati</taxon>
        <taxon>Pseudomonadota</taxon>
        <taxon>Alphaproteobacteria</taxon>
        <taxon>Hyphomicrobiales</taxon>
        <taxon>Kaistiaceae</taxon>
        <taxon>Kaistia</taxon>
    </lineage>
</organism>
<dbReference type="CDD" id="cd03801">
    <property type="entry name" value="GT4_PimA-like"/>
    <property type="match status" value="1"/>
</dbReference>
<dbReference type="SUPFAM" id="SSF53756">
    <property type="entry name" value="UDP-Glycosyltransferase/glycogen phosphorylase"/>
    <property type="match status" value="1"/>
</dbReference>
<dbReference type="InterPro" id="IPR001296">
    <property type="entry name" value="Glyco_trans_1"/>
</dbReference>
<name>A0ABU0H7J0_9HYPH</name>
<dbReference type="Gene3D" id="3.20.20.80">
    <property type="entry name" value="Glycosidases"/>
    <property type="match status" value="1"/>
</dbReference>
<dbReference type="InterPro" id="IPR028098">
    <property type="entry name" value="Glyco_trans_4-like_N"/>
</dbReference>
<feature type="domain" description="Glycosyl transferase family 1" evidence="1">
    <location>
        <begin position="831"/>
        <end position="957"/>
    </location>
</feature>
<accession>A0ABU0H7J0</accession>
<dbReference type="Gene3D" id="3.40.50.2000">
    <property type="entry name" value="Glycogen Phosphorylase B"/>
    <property type="match status" value="2"/>
</dbReference>
<comment type="caution">
    <text evidence="4">The sequence shown here is derived from an EMBL/GenBank/DDBJ whole genome shotgun (WGS) entry which is preliminary data.</text>
</comment>
<dbReference type="PANTHER" id="PTHR41244">
    <property type="entry name" value="RHAMNAN SYNTHESIS F"/>
    <property type="match status" value="1"/>
</dbReference>
<keyword evidence="5" id="KW-1185">Reference proteome</keyword>
<dbReference type="InterPro" id="IPR001173">
    <property type="entry name" value="Glyco_trans_2-like"/>
</dbReference>
<evidence type="ECO:0000259" key="2">
    <source>
        <dbReference type="Pfam" id="PF00535"/>
    </source>
</evidence>
<dbReference type="InterPro" id="IPR032719">
    <property type="entry name" value="WbsX"/>
</dbReference>
<dbReference type="Pfam" id="PF00535">
    <property type="entry name" value="Glycos_transf_2"/>
    <property type="match status" value="1"/>
</dbReference>
<dbReference type="Proteomes" id="UP001241603">
    <property type="component" value="Unassembled WGS sequence"/>
</dbReference>
<dbReference type="Pfam" id="PF00534">
    <property type="entry name" value="Glycos_transf_1"/>
    <property type="match status" value="1"/>
</dbReference>
<dbReference type="InterPro" id="IPR029044">
    <property type="entry name" value="Nucleotide-diphossugar_trans"/>
</dbReference>
<evidence type="ECO:0000313" key="4">
    <source>
        <dbReference type="EMBL" id="MDQ0438256.1"/>
    </source>
</evidence>
<evidence type="ECO:0000259" key="1">
    <source>
        <dbReference type="Pfam" id="PF00534"/>
    </source>
</evidence>
<protein>
    <submittedName>
        <fullName evidence="4">Glycosyltransferase involved in cell wall biosynthesis</fullName>
    </submittedName>
</protein>
<dbReference type="Gene3D" id="3.90.550.10">
    <property type="entry name" value="Spore Coat Polysaccharide Biosynthesis Protein SpsA, Chain A"/>
    <property type="match status" value="1"/>
</dbReference>
<evidence type="ECO:0000313" key="5">
    <source>
        <dbReference type="Proteomes" id="UP001241603"/>
    </source>
</evidence>
<dbReference type="PANTHER" id="PTHR41244:SF1">
    <property type="entry name" value="GLYCOSYLTRANSFERASE"/>
    <property type="match status" value="1"/>
</dbReference>
<evidence type="ECO:0000259" key="3">
    <source>
        <dbReference type="Pfam" id="PF13439"/>
    </source>
</evidence>
<reference evidence="4 5" key="1">
    <citation type="submission" date="2023-07" db="EMBL/GenBank/DDBJ databases">
        <title>Genomic Encyclopedia of Type Strains, Phase IV (KMG-IV): sequencing the most valuable type-strain genomes for metagenomic binning, comparative biology and taxonomic classification.</title>
        <authorList>
            <person name="Goeker M."/>
        </authorList>
    </citation>
    <scope>NUCLEOTIDE SEQUENCE [LARGE SCALE GENOMIC DNA]</scope>
    <source>
        <strain evidence="4 5">B6-8</strain>
    </source>
</reference>
<dbReference type="Pfam" id="PF14307">
    <property type="entry name" value="Glyco_tran_WbsX"/>
    <property type="match status" value="1"/>
</dbReference>